<dbReference type="GeneID" id="303368200"/>
<keyword evidence="1" id="KW-0812">Transmembrane</keyword>
<proteinExistence type="predicted"/>
<keyword evidence="3" id="KW-1185">Reference proteome</keyword>
<name>A0A1T4QGM7_9SPIR</name>
<accession>A0A1T4QGM7</accession>
<dbReference type="RefSeq" id="WP_078931717.1">
    <property type="nucleotide sequence ID" value="NZ_FUXC01000014.1"/>
</dbReference>
<evidence type="ECO:0000256" key="1">
    <source>
        <dbReference type="SAM" id="Phobius"/>
    </source>
</evidence>
<dbReference type="AlphaFoldDB" id="A0A1T4QGM7"/>
<evidence type="ECO:0000313" key="3">
    <source>
        <dbReference type="Proteomes" id="UP000190395"/>
    </source>
</evidence>
<organism evidence="2 3">
    <name type="scientific">Treponema berlinense</name>
    <dbReference type="NCBI Taxonomy" id="225004"/>
    <lineage>
        <taxon>Bacteria</taxon>
        <taxon>Pseudomonadati</taxon>
        <taxon>Spirochaetota</taxon>
        <taxon>Spirochaetia</taxon>
        <taxon>Spirochaetales</taxon>
        <taxon>Treponemataceae</taxon>
        <taxon>Treponema</taxon>
    </lineage>
</organism>
<feature type="transmembrane region" description="Helical" evidence="1">
    <location>
        <begin position="6"/>
        <end position="26"/>
    </location>
</feature>
<protein>
    <submittedName>
        <fullName evidence="2">Uncharacterized protein</fullName>
    </submittedName>
</protein>
<keyword evidence="1" id="KW-0472">Membrane</keyword>
<dbReference type="Proteomes" id="UP000190395">
    <property type="component" value="Unassembled WGS sequence"/>
</dbReference>
<gene>
    <name evidence="2" type="ORF">SAMN02745152_01974</name>
</gene>
<keyword evidence="1" id="KW-1133">Transmembrane helix</keyword>
<dbReference type="EMBL" id="FUXC01000014">
    <property type="protein sequence ID" value="SKA02953.1"/>
    <property type="molecule type" value="Genomic_DNA"/>
</dbReference>
<sequence length="207" mass="24278">MNYLGIAFIGGSVLSLIVGSLSYFILHGKVKSIKVKSRFFINIKCCFQRLDELEMALRQQFKLVYNNNFKFDYDNIDDPTIPFVARIRKENSKLPLNIINVFQELGIFEFDRETKLFKTKNITDTVSFFMSKCPGIKSQEYSKYFSNIKHAHTIDNNSRLTRKRTYKGDDDIERESNQKKTEDFIKRILDECEKHKIVASDDKNAEK</sequence>
<reference evidence="2 3" key="1">
    <citation type="submission" date="2017-02" db="EMBL/GenBank/DDBJ databases">
        <authorList>
            <person name="Peterson S.W."/>
        </authorList>
    </citation>
    <scope>NUCLEOTIDE SEQUENCE [LARGE SCALE GENOMIC DNA]</scope>
    <source>
        <strain evidence="2 3">ATCC BAA-909</strain>
    </source>
</reference>
<evidence type="ECO:0000313" key="2">
    <source>
        <dbReference type="EMBL" id="SKA02953.1"/>
    </source>
</evidence>